<proteinExistence type="predicted"/>
<dbReference type="AlphaFoldDB" id="A0A4Q1JS22"/>
<keyword evidence="3" id="KW-1185">Reference proteome</keyword>
<evidence type="ECO:0000256" key="1">
    <source>
        <dbReference type="SAM" id="Phobius"/>
    </source>
</evidence>
<keyword evidence="1" id="KW-0812">Transmembrane</keyword>
<keyword evidence="1" id="KW-0472">Membrane</keyword>
<feature type="transmembrane region" description="Helical" evidence="1">
    <location>
        <begin position="114"/>
        <end position="134"/>
    </location>
</feature>
<organism evidence="2 3">
    <name type="scientific">Pseudoxanthomonas composti</name>
    <dbReference type="NCBI Taxonomy" id="2137479"/>
    <lineage>
        <taxon>Bacteria</taxon>
        <taxon>Pseudomonadati</taxon>
        <taxon>Pseudomonadota</taxon>
        <taxon>Gammaproteobacteria</taxon>
        <taxon>Lysobacterales</taxon>
        <taxon>Lysobacteraceae</taxon>
        <taxon>Pseudoxanthomonas</taxon>
    </lineage>
</organism>
<sequence>MKAPETAAQRLILAAAAAIGLQLAASGLLSLALPAGQTLLLPTRIGFIDPISELVTVLAMAVGGWLGGRAFVPLAAALSLLMWAGIIAMLSFAGLPGAMPGQSAALGQIVRDNLAGIVLTLLAAAAGAWLGAWLRQRTRPSPSA</sequence>
<evidence type="ECO:0000313" key="2">
    <source>
        <dbReference type="EMBL" id="RXR00303.1"/>
    </source>
</evidence>
<gene>
    <name evidence="2" type="ORF">EPA99_16975</name>
</gene>
<reference evidence="2 3" key="1">
    <citation type="submission" date="2019-01" db="EMBL/GenBank/DDBJ databases">
        <title>Pseudoxanthomonas composti sp. nov., isolated from compost.</title>
        <authorList>
            <person name="Yang G."/>
        </authorList>
    </citation>
    <scope>NUCLEOTIDE SEQUENCE [LARGE SCALE GENOMIC DNA]</scope>
    <source>
        <strain evidence="2 3">GSS15</strain>
    </source>
</reference>
<dbReference type="Proteomes" id="UP000289784">
    <property type="component" value="Unassembled WGS sequence"/>
</dbReference>
<evidence type="ECO:0000313" key="3">
    <source>
        <dbReference type="Proteomes" id="UP000289784"/>
    </source>
</evidence>
<feature type="transmembrane region" description="Helical" evidence="1">
    <location>
        <begin position="74"/>
        <end position="94"/>
    </location>
</feature>
<dbReference type="OrthoDB" id="5986581at2"/>
<name>A0A4Q1JS22_9GAMM</name>
<dbReference type="EMBL" id="SAWZ01000012">
    <property type="protein sequence ID" value="RXR00303.1"/>
    <property type="molecule type" value="Genomic_DNA"/>
</dbReference>
<dbReference type="RefSeq" id="WP_129472440.1">
    <property type="nucleotide sequence ID" value="NZ_SAWZ01000012.1"/>
</dbReference>
<comment type="caution">
    <text evidence="2">The sequence shown here is derived from an EMBL/GenBank/DDBJ whole genome shotgun (WGS) entry which is preliminary data.</text>
</comment>
<feature type="transmembrane region" description="Helical" evidence="1">
    <location>
        <begin position="50"/>
        <end position="67"/>
    </location>
</feature>
<accession>A0A4Q1JS22</accession>
<protein>
    <submittedName>
        <fullName evidence="2">Uncharacterized protein</fullName>
    </submittedName>
</protein>
<keyword evidence="1" id="KW-1133">Transmembrane helix</keyword>